<accession>A0ABQ9I4G8</accession>
<reference evidence="1 2" key="1">
    <citation type="submission" date="2023-02" db="EMBL/GenBank/DDBJ databases">
        <title>LHISI_Scaffold_Assembly.</title>
        <authorList>
            <person name="Stuart O.P."/>
            <person name="Cleave R."/>
            <person name="Magrath M.J.L."/>
            <person name="Mikheyev A.S."/>
        </authorList>
    </citation>
    <scope>NUCLEOTIDE SEQUENCE [LARGE SCALE GENOMIC DNA]</scope>
    <source>
        <strain evidence="1">Daus_M_001</strain>
        <tissue evidence="1">Leg muscle</tissue>
    </source>
</reference>
<comment type="caution">
    <text evidence="1">The sequence shown here is derived from an EMBL/GenBank/DDBJ whole genome shotgun (WGS) entry which is preliminary data.</text>
</comment>
<dbReference type="EMBL" id="JARBHB010000002">
    <property type="protein sequence ID" value="KAJ8891537.1"/>
    <property type="molecule type" value="Genomic_DNA"/>
</dbReference>
<keyword evidence="2" id="KW-1185">Reference proteome</keyword>
<gene>
    <name evidence="1" type="ORF">PR048_004065</name>
</gene>
<protein>
    <submittedName>
        <fullName evidence="1">Uncharacterized protein</fullName>
    </submittedName>
</protein>
<dbReference type="PANTHER" id="PTHR33198">
    <property type="entry name" value="ANK_REP_REGION DOMAIN-CONTAINING PROTEIN-RELATED"/>
    <property type="match status" value="1"/>
</dbReference>
<proteinExistence type="predicted"/>
<sequence>MFPKKPVGLTYAEAEMLIRNHMQPTRNYIAERLMFDKCAQQSDKSISEFISALKGLSVHCDFGNTLLERLRDKLVNCVKSDRFHQKLLAEENLTYDCALKLATSFEHALAELAVFLQSSTSAAERHTPSPLAVHQPEGSTFQYAERRGCHHVQSTAIISRNIRRRSQCAFVVARKILQEQSASTAVICVIVVRRLVICRLFVKALVCNTLLIKIDK</sequence>
<organism evidence="1 2">
    <name type="scientific">Dryococelus australis</name>
    <dbReference type="NCBI Taxonomy" id="614101"/>
    <lineage>
        <taxon>Eukaryota</taxon>
        <taxon>Metazoa</taxon>
        <taxon>Ecdysozoa</taxon>
        <taxon>Arthropoda</taxon>
        <taxon>Hexapoda</taxon>
        <taxon>Insecta</taxon>
        <taxon>Pterygota</taxon>
        <taxon>Neoptera</taxon>
        <taxon>Polyneoptera</taxon>
        <taxon>Phasmatodea</taxon>
        <taxon>Verophasmatodea</taxon>
        <taxon>Anareolatae</taxon>
        <taxon>Phasmatidae</taxon>
        <taxon>Eurycanthinae</taxon>
        <taxon>Dryococelus</taxon>
    </lineage>
</organism>
<name>A0ABQ9I4G8_9NEOP</name>
<evidence type="ECO:0000313" key="1">
    <source>
        <dbReference type="EMBL" id="KAJ8891537.1"/>
    </source>
</evidence>
<evidence type="ECO:0000313" key="2">
    <source>
        <dbReference type="Proteomes" id="UP001159363"/>
    </source>
</evidence>
<dbReference type="PANTHER" id="PTHR33198:SF19">
    <property type="entry name" value="CCHC-TYPE DOMAIN-CONTAINING PROTEIN"/>
    <property type="match status" value="1"/>
</dbReference>
<dbReference type="Proteomes" id="UP001159363">
    <property type="component" value="Chromosome 2"/>
</dbReference>